<keyword evidence="2" id="KW-1185">Reference proteome</keyword>
<evidence type="ECO:0000313" key="2">
    <source>
        <dbReference type="Proteomes" id="UP000199645"/>
    </source>
</evidence>
<dbReference type="EMBL" id="FONV01000008">
    <property type="protein sequence ID" value="SFF31226.1"/>
    <property type="molecule type" value="Genomic_DNA"/>
</dbReference>
<dbReference type="Proteomes" id="UP000199645">
    <property type="component" value="Unassembled WGS sequence"/>
</dbReference>
<reference evidence="1 2" key="1">
    <citation type="submission" date="2016-10" db="EMBL/GenBank/DDBJ databases">
        <authorList>
            <person name="de Groot N.N."/>
        </authorList>
    </citation>
    <scope>NUCLEOTIDE SEQUENCE [LARGE SCALE GENOMIC DNA]</scope>
    <source>
        <strain evidence="1 2">DSM 43019</strain>
    </source>
</reference>
<accession>A0A1I2HR72</accession>
<name>A0A1I2HR72_9ACTN</name>
<dbReference type="STRING" id="35752.SAMN05421541_108376"/>
<evidence type="ECO:0008006" key="3">
    <source>
        <dbReference type="Google" id="ProtNLM"/>
    </source>
</evidence>
<proteinExistence type="predicted"/>
<sequence>MAEPGLHLDVDAVTRHAGEVDAMAERLSEVTAAAAHLGRQDGAYGEWPSKLILPFLDDAQENAVHEMRTGTDATSHLADLLRALTIDISLTDAEAAHLLGYRETER</sequence>
<evidence type="ECO:0000313" key="1">
    <source>
        <dbReference type="EMBL" id="SFF31226.1"/>
    </source>
</evidence>
<gene>
    <name evidence="1" type="ORF">SAMN05421541_108376</name>
</gene>
<dbReference type="AlphaFoldDB" id="A0A1I2HR72"/>
<organism evidence="1 2">
    <name type="scientific">Actinoplanes philippinensis</name>
    <dbReference type="NCBI Taxonomy" id="35752"/>
    <lineage>
        <taxon>Bacteria</taxon>
        <taxon>Bacillati</taxon>
        <taxon>Actinomycetota</taxon>
        <taxon>Actinomycetes</taxon>
        <taxon>Micromonosporales</taxon>
        <taxon>Micromonosporaceae</taxon>
        <taxon>Actinoplanes</taxon>
    </lineage>
</organism>
<protein>
    <recommendedName>
        <fullName evidence="3">Excreted virulence factor EspC, type VII ESX diderm</fullName>
    </recommendedName>
</protein>